<dbReference type="AlphaFoldDB" id="A0A7Y7UTV3"/>
<dbReference type="Proteomes" id="UP000531581">
    <property type="component" value="Unassembled WGS sequence"/>
</dbReference>
<evidence type="ECO:0000256" key="1">
    <source>
        <dbReference type="ARBA" id="ARBA00000085"/>
    </source>
</evidence>
<dbReference type="Proteomes" id="UP000557656">
    <property type="component" value="Unassembled WGS sequence"/>
</dbReference>
<evidence type="ECO:0000313" key="9">
    <source>
        <dbReference type="EMBL" id="NNG52799.1"/>
    </source>
</evidence>
<dbReference type="GO" id="GO:0004673">
    <property type="term" value="F:protein histidine kinase activity"/>
    <property type="evidence" value="ECO:0007669"/>
    <property type="project" value="UniProtKB-EC"/>
</dbReference>
<evidence type="ECO:0000256" key="4">
    <source>
        <dbReference type="ARBA" id="ARBA00022741"/>
    </source>
</evidence>
<evidence type="ECO:0000313" key="12">
    <source>
        <dbReference type="Proteomes" id="UP000557656"/>
    </source>
</evidence>
<dbReference type="EMBL" id="JABYQV010000030">
    <property type="protein sequence ID" value="NVP33241.1"/>
    <property type="molecule type" value="Genomic_DNA"/>
</dbReference>
<organism evidence="10 11">
    <name type="scientific">Sphingomonas sanguinis</name>
    <dbReference type="NCBI Taxonomy" id="33051"/>
    <lineage>
        <taxon>Bacteria</taxon>
        <taxon>Pseudomonadati</taxon>
        <taxon>Pseudomonadota</taxon>
        <taxon>Alphaproteobacteria</taxon>
        <taxon>Sphingomonadales</taxon>
        <taxon>Sphingomonadaceae</taxon>
        <taxon>Sphingomonas</taxon>
    </lineage>
</organism>
<dbReference type="RefSeq" id="WP_061779774.1">
    <property type="nucleotide sequence ID" value="NZ_JABEOV010000009.1"/>
</dbReference>
<feature type="domain" description="Histidine kinase" evidence="8">
    <location>
        <begin position="179"/>
        <end position="390"/>
    </location>
</feature>
<dbReference type="GO" id="GO:0005524">
    <property type="term" value="F:ATP binding"/>
    <property type="evidence" value="ECO:0007669"/>
    <property type="project" value="UniProtKB-KW"/>
</dbReference>
<dbReference type="EMBL" id="JABEOV010000009">
    <property type="protein sequence ID" value="NNG52799.1"/>
    <property type="molecule type" value="Genomic_DNA"/>
</dbReference>
<keyword evidence="5 10" id="KW-0418">Kinase</keyword>
<evidence type="ECO:0000313" key="11">
    <source>
        <dbReference type="Proteomes" id="UP000531581"/>
    </source>
</evidence>
<evidence type="ECO:0000256" key="6">
    <source>
        <dbReference type="ARBA" id="ARBA00022840"/>
    </source>
</evidence>
<keyword evidence="7" id="KW-0902">Two-component regulatory system</keyword>
<dbReference type="InterPro" id="IPR036890">
    <property type="entry name" value="HATPase_C_sf"/>
</dbReference>
<evidence type="ECO:0000256" key="2">
    <source>
        <dbReference type="ARBA" id="ARBA00012438"/>
    </source>
</evidence>
<reference evidence="11 12" key="1">
    <citation type="submission" date="2020-05" db="EMBL/GenBank/DDBJ databases">
        <title>Draft Genome Sequences of Sphingomonas sp. Isolated from the International Space Station.</title>
        <authorList>
            <person name="Bijlani S."/>
            <person name="Singh N.K."/>
            <person name="Mason C.E."/>
            <person name="Wang C.C."/>
            <person name="Venkateswaran K."/>
        </authorList>
    </citation>
    <scope>NUCLEOTIDE SEQUENCE [LARGE SCALE GENOMIC DNA]</scope>
    <source>
        <strain evidence="9 12">IIF7SW-B5</strain>
        <strain evidence="10">ISS-IIF7SWP</strain>
    </source>
</reference>
<dbReference type="Pfam" id="PF02518">
    <property type="entry name" value="HATPase_c"/>
    <property type="match status" value="1"/>
</dbReference>
<keyword evidence="12" id="KW-1185">Reference proteome</keyword>
<proteinExistence type="predicted"/>
<keyword evidence="4" id="KW-0547">Nucleotide-binding</keyword>
<gene>
    <name evidence="9" type="ORF">HKX05_05500</name>
    <name evidence="10" type="ORF">HLV41_19585</name>
</gene>
<evidence type="ECO:0000256" key="5">
    <source>
        <dbReference type="ARBA" id="ARBA00022777"/>
    </source>
</evidence>
<dbReference type="InterPro" id="IPR003594">
    <property type="entry name" value="HATPase_dom"/>
</dbReference>
<protein>
    <recommendedName>
        <fullName evidence="2">histidine kinase</fullName>
        <ecNumber evidence="2">2.7.13.3</ecNumber>
    </recommendedName>
</protein>
<dbReference type="SUPFAM" id="SSF55874">
    <property type="entry name" value="ATPase domain of HSP90 chaperone/DNA topoisomerase II/histidine kinase"/>
    <property type="match status" value="1"/>
</dbReference>
<name>A0A7Y7UTV3_9SPHN</name>
<comment type="catalytic activity">
    <reaction evidence="1">
        <text>ATP + protein L-histidine = ADP + protein N-phospho-L-histidine.</text>
        <dbReference type="EC" id="2.7.13.3"/>
    </reaction>
</comment>
<evidence type="ECO:0000256" key="3">
    <source>
        <dbReference type="ARBA" id="ARBA00022679"/>
    </source>
</evidence>
<dbReference type="InterPro" id="IPR005467">
    <property type="entry name" value="His_kinase_dom"/>
</dbReference>
<dbReference type="InterPro" id="IPR004358">
    <property type="entry name" value="Sig_transdc_His_kin-like_C"/>
</dbReference>
<sequence>MASDRVAAAVRVLVIAGAGASASSSIGSGLYATATVALLVAAWTGVNAVVAAQTVPLPLPPPPPVPDAEERQRLIAYLDLSPAPLVAYRAGALYAVNRAARRLFASDDRIPAPPPALVEAITRTMPGRTATVTIDDEPFALAVGTLTLAGEVAHVGALIDIGAELKAAEAAALRELVRILSHEIVNALTPIASLAETAAAMLGDAQPDHDAVREAVTTVARRAAGLQRFGDAYRSLARLPAPERCRLATADLLDDLTRLFAARWPTLPLHVVASHGPVHLLADADQLSAALWAILQNAVEAADDPAALRVTLSVETRPDTVTIAIANTGPSIPPAQADAIFHPFMTTKPTGSGVGLALARQILRGHGGEVTLAHSTPEETCFVATLPRLGSVNMPNRR</sequence>
<evidence type="ECO:0000259" key="8">
    <source>
        <dbReference type="PROSITE" id="PS50109"/>
    </source>
</evidence>
<dbReference type="PANTHER" id="PTHR43065:SF46">
    <property type="entry name" value="C4-DICARBOXYLATE TRANSPORT SENSOR PROTEIN DCTB"/>
    <property type="match status" value="1"/>
</dbReference>
<dbReference type="Gene3D" id="3.30.565.10">
    <property type="entry name" value="Histidine kinase-like ATPase, C-terminal domain"/>
    <property type="match status" value="1"/>
</dbReference>
<dbReference type="GeneID" id="78485881"/>
<accession>A0A7Y7UTV3</accession>
<keyword evidence="3" id="KW-0808">Transferase</keyword>
<dbReference type="GO" id="GO:0000160">
    <property type="term" value="P:phosphorelay signal transduction system"/>
    <property type="evidence" value="ECO:0007669"/>
    <property type="project" value="UniProtKB-KW"/>
</dbReference>
<dbReference type="PROSITE" id="PS50109">
    <property type="entry name" value="HIS_KIN"/>
    <property type="match status" value="1"/>
</dbReference>
<dbReference type="PANTHER" id="PTHR43065">
    <property type="entry name" value="SENSOR HISTIDINE KINASE"/>
    <property type="match status" value="1"/>
</dbReference>
<dbReference type="EC" id="2.7.13.3" evidence="2"/>
<evidence type="ECO:0000256" key="7">
    <source>
        <dbReference type="ARBA" id="ARBA00023012"/>
    </source>
</evidence>
<dbReference type="SMART" id="SM00387">
    <property type="entry name" value="HATPase_c"/>
    <property type="match status" value="1"/>
</dbReference>
<dbReference type="PRINTS" id="PR00344">
    <property type="entry name" value="BCTRLSENSOR"/>
</dbReference>
<evidence type="ECO:0000313" key="10">
    <source>
        <dbReference type="EMBL" id="NVP33241.1"/>
    </source>
</evidence>
<comment type="caution">
    <text evidence="10">The sequence shown here is derived from an EMBL/GenBank/DDBJ whole genome shotgun (WGS) entry which is preliminary data.</text>
</comment>
<keyword evidence="6" id="KW-0067">ATP-binding</keyword>